<name>A0A2T6B6T0_9RHOB</name>
<keyword evidence="3" id="KW-1185">Reference proteome</keyword>
<evidence type="ECO:0000259" key="1">
    <source>
        <dbReference type="Pfam" id="PF06877"/>
    </source>
</evidence>
<gene>
    <name evidence="2" type="ORF">C8N34_103284</name>
</gene>
<dbReference type="AlphaFoldDB" id="A0A2T6B6T0"/>
<dbReference type="InterPro" id="IPR009671">
    <property type="entry name" value="RraB_dom"/>
</dbReference>
<feature type="domain" description="Regulator of ribonuclease activity B" evidence="1">
    <location>
        <begin position="8"/>
        <end position="101"/>
    </location>
</feature>
<dbReference type="EMBL" id="QBKP01000003">
    <property type="protein sequence ID" value="PTX51780.1"/>
    <property type="molecule type" value="Genomic_DNA"/>
</dbReference>
<organism evidence="2 3">
    <name type="scientific">Gemmobacter caeni</name>
    <dbReference type="NCBI Taxonomy" id="589035"/>
    <lineage>
        <taxon>Bacteria</taxon>
        <taxon>Pseudomonadati</taxon>
        <taxon>Pseudomonadota</taxon>
        <taxon>Alphaproteobacteria</taxon>
        <taxon>Rhodobacterales</taxon>
        <taxon>Paracoccaceae</taxon>
        <taxon>Gemmobacter</taxon>
    </lineage>
</organism>
<evidence type="ECO:0000313" key="3">
    <source>
        <dbReference type="Proteomes" id="UP000244224"/>
    </source>
</evidence>
<evidence type="ECO:0000313" key="2">
    <source>
        <dbReference type="EMBL" id="PTX51780.1"/>
    </source>
</evidence>
<dbReference type="RefSeq" id="WP_108128261.1">
    <property type="nucleotide sequence ID" value="NZ_QBKP01000003.1"/>
</dbReference>
<dbReference type="OrthoDB" id="7630283at2"/>
<comment type="caution">
    <text evidence="2">The sequence shown here is derived from an EMBL/GenBank/DDBJ whole genome shotgun (WGS) entry which is preliminary data.</text>
</comment>
<dbReference type="Pfam" id="PF06877">
    <property type="entry name" value="RraB"/>
    <property type="match status" value="1"/>
</dbReference>
<sequence length="105" mass="11996">MRHDYKSQQAETFESFEAFSADAPAEAVITYQFYPEDVDANWDGVQKALQAKGFRTNRDDEDELLDALVGPVKIDAETIWKFEKLATEIALEFNFTPDGWGLLEE</sequence>
<proteinExistence type="predicted"/>
<dbReference type="Proteomes" id="UP000244224">
    <property type="component" value="Unassembled WGS sequence"/>
</dbReference>
<protein>
    <recommendedName>
        <fullName evidence="1">Regulator of ribonuclease activity B domain-containing protein</fullName>
    </recommendedName>
</protein>
<accession>A0A2T6B6T0</accession>
<reference evidence="2 3" key="1">
    <citation type="submission" date="2018-04" db="EMBL/GenBank/DDBJ databases">
        <title>Genomic Encyclopedia of Archaeal and Bacterial Type Strains, Phase II (KMG-II): from individual species to whole genera.</title>
        <authorList>
            <person name="Goeker M."/>
        </authorList>
    </citation>
    <scope>NUCLEOTIDE SEQUENCE [LARGE SCALE GENOMIC DNA]</scope>
    <source>
        <strain evidence="2 3">DSM 21823</strain>
    </source>
</reference>